<reference evidence="2 3" key="1">
    <citation type="submission" date="2013-07" db="EMBL/GenBank/DDBJ databases">
        <authorList>
            <person name="Stoco P.H."/>
            <person name="Wagner G."/>
            <person name="Gerber A."/>
            <person name="Zaha A."/>
            <person name="Thompson C."/>
            <person name="Bartholomeu D.C."/>
            <person name="Luckemeyer D.D."/>
            <person name="Bahia D."/>
            <person name="Loreto E."/>
            <person name="Prestes E.B."/>
            <person name="Lima F.M."/>
            <person name="Rodrigues-Luiz G."/>
            <person name="Vallejo G.A."/>
            <person name="Filho J.F."/>
            <person name="Monteiro K.M."/>
            <person name="Tyler K.M."/>
            <person name="de Almeida L.G."/>
            <person name="Ortiz M.F."/>
            <person name="Siervo M.A."/>
            <person name="de Moraes M.H."/>
            <person name="Cunha O.L."/>
            <person name="Mendonca-Neto R."/>
            <person name="Silva R."/>
            <person name="Teixeira S.M."/>
            <person name="Murta S.M."/>
            <person name="Sincero T.C."/>
            <person name="Mendes T.A."/>
            <person name="Urmenyi T.P."/>
            <person name="Silva V.G."/>
            <person name="da Rocha W.D."/>
            <person name="Andersson B."/>
            <person name="Romanha A.J."/>
            <person name="Steindel M."/>
            <person name="de Vasconcelos A.T."/>
            <person name="Grisard E.C."/>
        </authorList>
    </citation>
    <scope>NUCLEOTIDE SEQUENCE [LARGE SCALE GENOMIC DNA]</scope>
    <source>
        <strain evidence="2 3">SC58</strain>
    </source>
</reference>
<protein>
    <submittedName>
        <fullName evidence="2">Uncharacterized protein</fullName>
    </submittedName>
</protein>
<sequence length="354" mass="38589">MFFFVFFFFCCVEEHRFGLKGRPSRVMRRRVCGDAVSLQLPIMKGVLWLLLALSFFLGAASSSAAVKDTAPFRCMRPFGSLPRFSPANMDAAENCKFGLLRVINATARTRCVRDDAARGASTASNDDKQPPTCSVTLNVTFQAEGNEVYHAVGVSSVAGHKEAFGGEAYRFSLRLRAFNDSVVEYKGFDQNGYSMCCNFIQGAECSWDEERKSSDTPHYSASPQEDDGGNAPDAARRREAMVVTCPIGGQVVPGDVFHGVITKPLHRLVVTEWEARLEFWRSQREEREMLGRVLLPFRLTEDDIASAYTSDAAATTLTATAVAAIDDSTSGGRAGAAPTETGDVIGKRKGSGDL</sequence>
<organism evidence="2 3">
    <name type="scientific">Trypanosoma rangeli SC58</name>
    <dbReference type="NCBI Taxonomy" id="429131"/>
    <lineage>
        <taxon>Eukaryota</taxon>
        <taxon>Discoba</taxon>
        <taxon>Euglenozoa</taxon>
        <taxon>Kinetoplastea</taxon>
        <taxon>Metakinetoplastina</taxon>
        <taxon>Trypanosomatida</taxon>
        <taxon>Trypanosomatidae</taxon>
        <taxon>Trypanosoma</taxon>
        <taxon>Herpetosoma</taxon>
    </lineage>
</organism>
<dbReference type="VEuPathDB" id="TriTrypDB:TRSC58_05345"/>
<keyword evidence="3" id="KW-1185">Reference proteome</keyword>
<accession>A0A061IV15</accession>
<dbReference type="Proteomes" id="UP000031737">
    <property type="component" value="Unassembled WGS sequence"/>
</dbReference>
<gene>
    <name evidence="2" type="ORF">TRSC58_05345</name>
</gene>
<evidence type="ECO:0000313" key="2">
    <source>
        <dbReference type="EMBL" id="ESL06973.1"/>
    </source>
</evidence>
<evidence type="ECO:0000256" key="1">
    <source>
        <dbReference type="SAM" id="MobiDB-lite"/>
    </source>
</evidence>
<feature type="region of interest" description="Disordered" evidence="1">
    <location>
        <begin position="211"/>
        <end position="233"/>
    </location>
</feature>
<feature type="region of interest" description="Disordered" evidence="1">
    <location>
        <begin position="328"/>
        <end position="354"/>
    </location>
</feature>
<dbReference type="AlphaFoldDB" id="A0A061IV15"/>
<comment type="caution">
    <text evidence="2">The sequence shown here is derived from an EMBL/GenBank/DDBJ whole genome shotgun (WGS) entry which is preliminary data.</text>
</comment>
<proteinExistence type="predicted"/>
<evidence type="ECO:0000313" key="3">
    <source>
        <dbReference type="Proteomes" id="UP000031737"/>
    </source>
</evidence>
<dbReference type="EMBL" id="AUPL01005345">
    <property type="protein sequence ID" value="ESL06973.1"/>
    <property type="molecule type" value="Genomic_DNA"/>
</dbReference>
<name>A0A061IV15_TRYRA</name>
<dbReference type="OrthoDB" id="242263at2759"/>